<dbReference type="InterPro" id="IPR029209">
    <property type="entry name" value="DML1/Misato_tubulin"/>
</dbReference>
<dbReference type="PROSITE" id="PS00228">
    <property type="entry name" value="TUBULIN_B_AUTOREG"/>
    <property type="match status" value="1"/>
</dbReference>
<reference evidence="8" key="1">
    <citation type="submission" date="2018-01" db="EMBL/GenBank/DDBJ databases">
        <authorList>
            <person name="Mao J.F."/>
        </authorList>
    </citation>
    <scope>NUCLEOTIDE SEQUENCE</scope>
    <source>
        <strain evidence="8">Huo1</strain>
        <tissue evidence="8">Leaf</tissue>
    </source>
</reference>
<evidence type="ECO:0000256" key="4">
    <source>
        <dbReference type="ARBA" id="ARBA00023128"/>
    </source>
</evidence>
<dbReference type="InterPro" id="IPR036525">
    <property type="entry name" value="Tubulin/FtsZ_GTPase_sf"/>
</dbReference>
<dbReference type="GO" id="GO:0005856">
    <property type="term" value="C:cytoskeleton"/>
    <property type="evidence" value="ECO:0007669"/>
    <property type="project" value="UniProtKB-SubCell"/>
</dbReference>
<dbReference type="EMBL" id="PNBA02000011">
    <property type="protein sequence ID" value="KAG6407549.1"/>
    <property type="molecule type" value="Genomic_DNA"/>
</dbReference>
<evidence type="ECO:0000259" key="6">
    <source>
        <dbReference type="Pfam" id="PF10644"/>
    </source>
</evidence>
<evidence type="ECO:0000256" key="2">
    <source>
        <dbReference type="ARBA" id="ARBA00004245"/>
    </source>
</evidence>
<dbReference type="Pfam" id="PF10644">
    <property type="entry name" value="Misat_Tub_SegII"/>
    <property type="match status" value="1"/>
</dbReference>
<evidence type="ECO:0000256" key="3">
    <source>
        <dbReference type="ARBA" id="ARBA00008507"/>
    </source>
</evidence>
<organism evidence="8">
    <name type="scientific">Salvia splendens</name>
    <name type="common">Scarlet sage</name>
    <dbReference type="NCBI Taxonomy" id="180675"/>
    <lineage>
        <taxon>Eukaryota</taxon>
        <taxon>Viridiplantae</taxon>
        <taxon>Streptophyta</taxon>
        <taxon>Embryophyta</taxon>
        <taxon>Tracheophyta</taxon>
        <taxon>Spermatophyta</taxon>
        <taxon>Magnoliopsida</taxon>
        <taxon>eudicotyledons</taxon>
        <taxon>Gunneridae</taxon>
        <taxon>Pentapetalae</taxon>
        <taxon>asterids</taxon>
        <taxon>lamiids</taxon>
        <taxon>Lamiales</taxon>
        <taxon>Lamiaceae</taxon>
        <taxon>Nepetoideae</taxon>
        <taxon>Mentheae</taxon>
        <taxon>Salviinae</taxon>
        <taxon>Salvia</taxon>
        <taxon>Salvia subgen. Calosphace</taxon>
        <taxon>core Calosphace</taxon>
    </lineage>
</organism>
<evidence type="ECO:0000313" key="9">
    <source>
        <dbReference type="Proteomes" id="UP000298416"/>
    </source>
</evidence>
<dbReference type="InterPro" id="IPR049942">
    <property type="entry name" value="DML1/Misato"/>
</dbReference>
<comment type="similarity">
    <text evidence="3">Belongs to the misato family.</text>
</comment>
<accession>A0A8X8ZKR5</accession>
<keyword evidence="9" id="KW-1185">Reference proteome</keyword>
<dbReference type="InterPro" id="IPR019605">
    <property type="entry name" value="Misato_II_tubulin-like"/>
</dbReference>
<dbReference type="PANTHER" id="PTHR13391">
    <property type="entry name" value="MITOCHONDRIAL DISTRIBUTION REGULATOR MISATO"/>
    <property type="match status" value="1"/>
</dbReference>
<feature type="domain" description="DML1/Misato tubulin" evidence="7">
    <location>
        <begin position="156"/>
        <end position="349"/>
    </location>
</feature>
<sequence>MREIVTIQAGNYANFVGSHFWNFQDELLGLADSTESDQIFKSHGLNMDVLYRPGETQQGILTYTPRLVSMGLRGSLGSMSSHGTLYKEIQEAQVGSLTWTGPVTTQTSQPLQKNLFLQSLDWEENSNVDRLGAYENEQNEAHAEIQDKDIVESLENDIQYWTDFSKVHYHPQSLYELCGLWTDSKDFNNYGIGREAFSGGLHAEQVNDRLRFFLEECDHPQKGYQTFATLTFKGIQFIVDDSGGFSGVAGEVLEIIADDYPNIPVLLYSVRSPDSCLDPSHRKLTIARRLHNAVSFAKQSALCKLIVPIGLPSLSTSKMSKYLYLEDRKPYHTSAVYASALHSISLPFRMEPHGPSAQYVSTSGAVTMNDLIQILAGQGCQNMVAVLDASMPAPALTGTGFQQPLLETLQPLTPETAEDVEDMQALESMIIHGAFASGSERASVCEVTEAVQAAYTNAVRRPKFSHLSVAQCPLPIPLPYPSIFGKFVGERGELLNTQVSDSSSSRGSLEVHSVPMAARLRSSIAILPFLDNRLQNLRKLGIARGALGSEILGSWGFGRDDVEDIGETLSDMVTKLNPRSEASSDSD</sequence>
<evidence type="ECO:0008006" key="10">
    <source>
        <dbReference type="Google" id="ProtNLM"/>
    </source>
</evidence>
<evidence type="ECO:0000256" key="1">
    <source>
        <dbReference type="ARBA" id="ARBA00004173"/>
    </source>
</evidence>
<dbReference type="PANTHER" id="PTHR13391:SF0">
    <property type="entry name" value="PROTEIN MISATO HOMOLOG 1"/>
    <property type="match status" value="1"/>
</dbReference>
<dbReference type="Proteomes" id="UP000298416">
    <property type="component" value="Unassembled WGS sequence"/>
</dbReference>
<proteinExistence type="inferred from homology"/>
<dbReference type="AlphaFoldDB" id="A0A8X8ZKR5"/>
<dbReference type="Gene3D" id="3.40.50.1440">
    <property type="entry name" value="Tubulin/FtsZ, GTPase domain"/>
    <property type="match status" value="1"/>
</dbReference>
<evidence type="ECO:0000313" key="8">
    <source>
        <dbReference type="EMBL" id="KAG6407549.1"/>
    </source>
</evidence>
<comment type="caution">
    <text evidence="8">The sequence shown here is derived from an EMBL/GenBank/DDBJ whole genome shotgun (WGS) entry which is preliminary data.</text>
</comment>
<reference evidence="8" key="2">
    <citation type="submission" date="2020-08" db="EMBL/GenBank/DDBJ databases">
        <title>Plant Genome Project.</title>
        <authorList>
            <person name="Zhang R.-G."/>
        </authorList>
    </citation>
    <scope>NUCLEOTIDE SEQUENCE</scope>
    <source>
        <strain evidence="8">Huo1</strain>
        <tissue evidence="8">Leaf</tissue>
    </source>
</reference>
<dbReference type="CDD" id="cd06060">
    <property type="entry name" value="misato"/>
    <property type="match status" value="1"/>
</dbReference>
<keyword evidence="4" id="KW-0496">Mitochondrion</keyword>
<keyword evidence="5" id="KW-0963">Cytoplasm</keyword>
<name>A0A8X8ZKR5_SALSN</name>
<evidence type="ECO:0000259" key="7">
    <source>
        <dbReference type="Pfam" id="PF14881"/>
    </source>
</evidence>
<dbReference type="Pfam" id="PF14881">
    <property type="entry name" value="Tubulin_3"/>
    <property type="match status" value="1"/>
</dbReference>
<dbReference type="InterPro" id="IPR013838">
    <property type="entry name" value="Beta-tubulin_BS"/>
</dbReference>
<keyword evidence="5" id="KW-0206">Cytoskeleton</keyword>
<dbReference type="SUPFAM" id="SSF52490">
    <property type="entry name" value="Tubulin nucleotide-binding domain-like"/>
    <property type="match status" value="1"/>
</dbReference>
<dbReference type="GO" id="GO:0005739">
    <property type="term" value="C:mitochondrion"/>
    <property type="evidence" value="ECO:0007669"/>
    <property type="project" value="UniProtKB-SubCell"/>
</dbReference>
<protein>
    <recommendedName>
        <fullName evidence="10">Protein misato</fullName>
    </recommendedName>
</protein>
<gene>
    <name evidence="8" type="ORF">SASPL_130541</name>
</gene>
<evidence type="ECO:0000256" key="5">
    <source>
        <dbReference type="ARBA" id="ARBA00023212"/>
    </source>
</evidence>
<feature type="domain" description="Misato Segment II tubulin-like" evidence="6">
    <location>
        <begin position="2"/>
        <end position="121"/>
    </location>
</feature>
<dbReference type="GO" id="GO:0007005">
    <property type="term" value="P:mitochondrion organization"/>
    <property type="evidence" value="ECO:0007669"/>
    <property type="project" value="InterPro"/>
</dbReference>
<comment type="subcellular location">
    <subcellularLocation>
        <location evidence="2">Cytoplasm</location>
        <location evidence="2">Cytoskeleton</location>
    </subcellularLocation>
    <subcellularLocation>
        <location evidence="1">Mitochondrion</location>
    </subcellularLocation>
</comment>